<dbReference type="PANTHER" id="PTHR12687">
    <property type="entry name" value="NUCLEOLAR COMPLEX 2 AND RAD4-RELATED"/>
    <property type="match status" value="1"/>
</dbReference>
<accession>A0A7G2CTV5</accession>
<keyword evidence="5" id="KW-1185">Reference proteome</keyword>
<evidence type="ECO:0000256" key="3">
    <source>
        <dbReference type="ARBA" id="ARBA00023242"/>
    </source>
</evidence>
<dbReference type="AlphaFoldDB" id="A0A7G2CTV5"/>
<keyword evidence="3" id="KW-0539">Nucleus</keyword>
<dbReference type="Pfam" id="PF03715">
    <property type="entry name" value="Noc2"/>
    <property type="match status" value="1"/>
</dbReference>
<evidence type="ECO:0000256" key="1">
    <source>
        <dbReference type="ARBA" id="ARBA00004123"/>
    </source>
</evidence>
<comment type="subcellular location">
    <subcellularLocation>
        <location evidence="1">Nucleus</location>
    </subcellularLocation>
</comment>
<dbReference type="InterPro" id="IPR016024">
    <property type="entry name" value="ARM-type_fold"/>
</dbReference>
<dbReference type="InterPro" id="IPR005343">
    <property type="entry name" value="Noc2"/>
</dbReference>
<reference evidence="4 5" key="1">
    <citation type="submission" date="2020-08" db="EMBL/GenBank/DDBJ databases">
        <authorList>
            <person name="Newling K."/>
            <person name="Davey J."/>
            <person name="Forrester S."/>
        </authorList>
    </citation>
    <scope>NUCLEOTIDE SEQUENCE [LARGE SCALE GENOMIC DNA]</scope>
    <source>
        <strain evidence="5">Crithidia deanei Carvalho (ATCC PRA-265)</strain>
    </source>
</reference>
<dbReference type="PANTHER" id="PTHR12687:SF4">
    <property type="entry name" value="NUCLEOLAR COMPLEX PROTEIN 2 HOMOLOG"/>
    <property type="match status" value="1"/>
</dbReference>
<evidence type="ECO:0000313" key="4">
    <source>
        <dbReference type="EMBL" id="CAD2222364.1"/>
    </source>
</evidence>
<sequence>METCVDAFVSAVRELGYALKEAPRPASTRKFEEPSLVKKTLVSIAQHMSKNVSTLVSGKGSFTSHKTRYTVKRFLLAVVAVIGEGSVDTVLTSGLLRSLSSFVPVLHYVKGITKSVLKVALNLCTVEEESVRVAAYVVVRAIATRATGTRTMYQSTAFKGIFLALIRTAHHYNLHNQTIIAFLINCIVDLYGTDLEAAYQHTFVYLRQLAIYLRSALQQQSQANVRAVVNWQFLIALRAWGAVVSTYSEPAQLGPLIHPVVQLATTLMDLFSSPRMFPMHLQLIEILNHISSRSGGVYIPVSPYLLRILTSSSISLTRSSAKGASNEPVELQFTMRVKKSQARSSTYHQAVWIEGLYLLTEHLATHSHIIGFPEVFWAVESTLKKLRTEVKVPKIHSQIATILQHMNTVSKKVSAKRDQVNSALVT</sequence>
<dbReference type="Proteomes" id="UP000515908">
    <property type="component" value="Chromosome 25"/>
</dbReference>
<dbReference type="SUPFAM" id="SSF48371">
    <property type="entry name" value="ARM repeat"/>
    <property type="match status" value="1"/>
</dbReference>
<protein>
    <submittedName>
        <fullName evidence="4">Noc2p family, putative</fullName>
    </submittedName>
</protein>
<evidence type="ECO:0000256" key="2">
    <source>
        <dbReference type="ARBA" id="ARBA00005907"/>
    </source>
</evidence>
<evidence type="ECO:0000313" key="5">
    <source>
        <dbReference type="Proteomes" id="UP000515908"/>
    </source>
</evidence>
<dbReference type="GO" id="GO:0030691">
    <property type="term" value="C:Noc2p-Noc3p complex"/>
    <property type="evidence" value="ECO:0007669"/>
    <property type="project" value="TreeGrafter"/>
</dbReference>
<organism evidence="4 5">
    <name type="scientific">Angomonas deanei</name>
    <dbReference type="NCBI Taxonomy" id="59799"/>
    <lineage>
        <taxon>Eukaryota</taxon>
        <taxon>Discoba</taxon>
        <taxon>Euglenozoa</taxon>
        <taxon>Kinetoplastea</taxon>
        <taxon>Metakinetoplastina</taxon>
        <taxon>Trypanosomatida</taxon>
        <taxon>Trypanosomatidae</taxon>
        <taxon>Strigomonadinae</taxon>
        <taxon>Angomonas</taxon>
    </lineage>
</organism>
<dbReference type="OrthoDB" id="10266662at2759"/>
<name>A0A7G2CTV5_9TRYP</name>
<dbReference type="EMBL" id="LR877169">
    <property type="protein sequence ID" value="CAD2222364.1"/>
    <property type="molecule type" value="Genomic_DNA"/>
</dbReference>
<dbReference type="GO" id="GO:0005654">
    <property type="term" value="C:nucleoplasm"/>
    <property type="evidence" value="ECO:0007669"/>
    <property type="project" value="TreeGrafter"/>
</dbReference>
<dbReference type="GO" id="GO:0042273">
    <property type="term" value="P:ribosomal large subunit biogenesis"/>
    <property type="evidence" value="ECO:0007669"/>
    <property type="project" value="TreeGrafter"/>
</dbReference>
<dbReference type="GO" id="GO:0030690">
    <property type="term" value="C:Noc1p-Noc2p complex"/>
    <property type="evidence" value="ECO:0007669"/>
    <property type="project" value="TreeGrafter"/>
</dbReference>
<proteinExistence type="inferred from homology"/>
<dbReference type="VEuPathDB" id="TriTrypDB:ADEAN_000990800"/>
<gene>
    <name evidence="4" type="ORF">ADEAN_000990800</name>
</gene>
<comment type="similarity">
    <text evidence="2">Belongs to the NOC2 family.</text>
</comment>
<dbReference type="GO" id="GO:0005730">
    <property type="term" value="C:nucleolus"/>
    <property type="evidence" value="ECO:0007669"/>
    <property type="project" value="TreeGrafter"/>
</dbReference>